<proteinExistence type="predicted"/>
<dbReference type="EMBL" id="JACGCI010000057">
    <property type="protein sequence ID" value="KAF6750391.1"/>
    <property type="molecule type" value="Genomic_DNA"/>
</dbReference>
<accession>A0A8H6HRC4</accession>
<evidence type="ECO:0000313" key="1">
    <source>
        <dbReference type="EMBL" id="KAF6750391.1"/>
    </source>
</evidence>
<dbReference type="Proteomes" id="UP000521943">
    <property type="component" value="Unassembled WGS sequence"/>
</dbReference>
<sequence length="211" mass="23809">MTTLENLECPCDGKIPRTWVALPGASELSSWGRYHTLLIELYRRYTRTRRTDNGSNSKCAFCIRLLSDEMVLVSRRSTLEGYVPSAPARYELTVALGEPIFKLCHLKFQLGDGLLGLVIDRGEGEELMVLGYALQGAARRRCCKLQFVLKVGIASGGHFQLRSQSSYLILICSCLHFAVHQTLCQLQYGHRVLGLLLIHRAREEEVPGEYY</sequence>
<organism evidence="1 2">
    <name type="scientific">Ephemerocybe angulata</name>
    <dbReference type="NCBI Taxonomy" id="980116"/>
    <lineage>
        <taxon>Eukaryota</taxon>
        <taxon>Fungi</taxon>
        <taxon>Dikarya</taxon>
        <taxon>Basidiomycota</taxon>
        <taxon>Agaricomycotina</taxon>
        <taxon>Agaricomycetes</taxon>
        <taxon>Agaricomycetidae</taxon>
        <taxon>Agaricales</taxon>
        <taxon>Agaricineae</taxon>
        <taxon>Psathyrellaceae</taxon>
        <taxon>Ephemerocybe</taxon>
    </lineage>
</organism>
<dbReference type="AlphaFoldDB" id="A0A8H6HRC4"/>
<comment type="caution">
    <text evidence="1">The sequence shown here is derived from an EMBL/GenBank/DDBJ whole genome shotgun (WGS) entry which is preliminary data.</text>
</comment>
<reference evidence="1 2" key="1">
    <citation type="submission" date="2020-07" db="EMBL/GenBank/DDBJ databases">
        <title>Comparative genomics of pyrophilous fungi reveals a link between fire events and developmental genes.</title>
        <authorList>
            <consortium name="DOE Joint Genome Institute"/>
            <person name="Steindorff A.S."/>
            <person name="Carver A."/>
            <person name="Calhoun S."/>
            <person name="Stillman K."/>
            <person name="Liu H."/>
            <person name="Lipzen A."/>
            <person name="Pangilinan J."/>
            <person name="Labutti K."/>
            <person name="Bruns T.D."/>
            <person name="Grigoriev I.V."/>
        </authorList>
    </citation>
    <scope>NUCLEOTIDE SEQUENCE [LARGE SCALE GENOMIC DNA]</scope>
    <source>
        <strain evidence="1 2">CBS 144469</strain>
    </source>
</reference>
<protein>
    <submittedName>
        <fullName evidence="1">Uncharacterized protein</fullName>
    </submittedName>
</protein>
<keyword evidence="2" id="KW-1185">Reference proteome</keyword>
<name>A0A8H6HRC4_9AGAR</name>
<gene>
    <name evidence="1" type="ORF">DFP72DRAFT_911000</name>
</gene>
<evidence type="ECO:0000313" key="2">
    <source>
        <dbReference type="Proteomes" id="UP000521943"/>
    </source>
</evidence>